<evidence type="ECO:0000313" key="1">
    <source>
        <dbReference type="EMBL" id="MBB3151568.1"/>
    </source>
</evidence>
<dbReference type="RefSeq" id="WP_183560683.1">
    <property type="nucleotide sequence ID" value="NZ_JACHXW010000004.1"/>
</dbReference>
<dbReference type="SUPFAM" id="SSF48371">
    <property type="entry name" value="ARM repeat"/>
    <property type="match status" value="1"/>
</dbReference>
<dbReference type="InterPro" id="IPR016024">
    <property type="entry name" value="ARM-type_fold"/>
</dbReference>
<dbReference type="EMBL" id="JACHXW010000004">
    <property type="protein sequence ID" value="MBB3151568.1"/>
    <property type="molecule type" value="Genomic_DNA"/>
</dbReference>
<dbReference type="AlphaFoldDB" id="A0A7W5G9R4"/>
<reference evidence="1 2" key="1">
    <citation type="submission" date="2020-08" db="EMBL/GenBank/DDBJ databases">
        <title>Genomic Encyclopedia of Type Strains, Phase III (KMG-III): the genomes of soil and plant-associated and newly described type strains.</title>
        <authorList>
            <person name="Whitman W."/>
        </authorList>
    </citation>
    <scope>NUCLEOTIDE SEQUENCE [LARGE SCALE GENOMIC DNA]</scope>
    <source>
        <strain evidence="1 2">CECT 8234</strain>
    </source>
</reference>
<proteinExistence type="predicted"/>
<evidence type="ECO:0008006" key="3">
    <source>
        <dbReference type="Google" id="ProtNLM"/>
    </source>
</evidence>
<gene>
    <name evidence="1" type="ORF">FHS16_001614</name>
</gene>
<organism evidence="1 2">
    <name type="scientific">Paenibacillus endophyticus</name>
    <dbReference type="NCBI Taxonomy" id="1294268"/>
    <lineage>
        <taxon>Bacteria</taxon>
        <taxon>Bacillati</taxon>
        <taxon>Bacillota</taxon>
        <taxon>Bacilli</taxon>
        <taxon>Bacillales</taxon>
        <taxon>Paenibacillaceae</taxon>
        <taxon>Paenibacillus</taxon>
    </lineage>
</organism>
<name>A0A7W5G9R4_9BACL</name>
<comment type="caution">
    <text evidence="1">The sequence shown here is derived from an EMBL/GenBank/DDBJ whole genome shotgun (WGS) entry which is preliminary data.</text>
</comment>
<sequence length="602" mass="67975">MSILLLRELHEDVRRLMVAGASMAMDDTRLKRALPQLQLLGEKAPIFKRVAEEVSSTTESRPEHAAGKLLDLAVLLQAVLHTQSSTDTPGEVVPVGTTQSRQAGTTITYRKLKPLLDALTLRGSGRLEIIRQGKEEGSFADLRTYFPAVLALRDSYAEIADYVAVHVIPALGKAVIPVLQHAFNRDGNSGDARILIARYKLSDNPEELWPLLSSVAKEAALPVRLSAISLMSDSPHFQKELLELSYSRKKEIREAALNTLSSWTSPEIDDRFMEALMGKDAEFALWPIQVSDSVPLTEKLLDYGRSLIEKSVHDSHVIGVRENLARVLHGLKPRADQPSVIAFLLKAMDNNELEFKGTESLSGEAANLLLHSNDKNALLYLHELRENKAYFIGYSLKAALHIYDSVQVYNMYEGYFTTKKSKYVSDLLQAVYQYAENPLISISFDNQITKSFSWDERWVDRFIDLNEEELVCRIVKTPSEKVIAYLLEKAKVSPQLLKPRTLHIFYALFRLGHRDTPELVLSALELATKKSYYYLDRDSQFIVAMLPNRYAEQVSMIADKITYEYGKNQLKQLAEHIASKPAEFVQNQEGAEFLSWIKSKLS</sequence>
<keyword evidence="2" id="KW-1185">Reference proteome</keyword>
<dbReference type="Proteomes" id="UP000518605">
    <property type="component" value="Unassembled WGS sequence"/>
</dbReference>
<evidence type="ECO:0000313" key="2">
    <source>
        <dbReference type="Proteomes" id="UP000518605"/>
    </source>
</evidence>
<accession>A0A7W5G9R4</accession>
<protein>
    <recommendedName>
        <fullName evidence="3">HEAT repeat domain-containing protein</fullName>
    </recommendedName>
</protein>